<evidence type="ECO:0000313" key="1">
    <source>
        <dbReference type="EMBL" id="AMQ55527.1"/>
    </source>
</evidence>
<dbReference type="EMBL" id="CP012836">
    <property type="protein sequence ID" value="AMQ55527.1"/>
    <property type="molecule type" value="Genomic_DNA"/>
</dbReference>
<dbReference type="OrthoDB" id="979653at2"/>
<accession>A0A142EK72</accession>
<evidence type="ECO:0000313" key="2">
    <source>
        <dbReference type="Proteomes" id="UP000073816"/>
    </source>
</evidence>
<reference evidence="2" key="1">
    <citation type="submission" date="2015-09" db="EMBL/GenBank/DDBJ databases">
        <title>Complete sequence of Algoriphagus sp. M8-2.</title>
        <authorList>
            <person name="Shintani M."/>
        </authorList>
    </citation>
    <scope>NUCLEOTIDE SEQUENCE [LARGE SCALE GENOMIC DNA]</scope>
    <source>
        <strain evidence="2">M8-2</strain>
    </source>
</reference>
<dbReference type="PATRIC" id="fig|1727163.4.peg.804"/>
<dbReference type="KEGG" id="alm:AO498_03870"/>
<organism evidence="1 2">
    <name type="scientific">Algoriphagus sanaruensis</name>
    <dbReference type="NCBI Taxonomy" id="1727163"/>
    <lineage>
        <taxon>Bacteria</taxon>
        <taxon>Pseudomonadati</taxon>
        <taxon>Bacteroidota</taxon>
        <taxon>Cytophagia</taxon>
        <taxon>Cytophagales</taxon>
        <taxon>Cyclobacteriaceae</taxon>
        <taxon>Algoriphagus</taxon>
    </lineage>
</organism>
<dbReference type="RefSeq" id="WP_067543965.1">
    <property type="nucleotide sequence ID" value="NZ_CP012836.1"/>
</dbReference>
<proteinExistence type="predicted"/>
<dbReference type="AlphaFoldDB" id="A0A142EK72"/>
<sequence length="167" mass="20413">MIEKLFPLDKNYILRQAQSSLEEELIDRMVFELKRSYTFLYNPLRLMDHTYAMILDTFEFPKDRVRMIYRQLCGIYRYKHGDNQLEFLFDGRTHYEKFQEDWSDALIGYVQQLGQHEQYVKTMLRMTLLYDTESRAEWAENHCKAFINQYFELKVVKRHGELRLKVS</sequence>
<protein>
    <submittedName>
        <fullName evidence="1">Uncharacterized protein</fullName>
    </submittedName>
</protein>
<reference evidence="1 2" key="2">
    <citation type="journal article" date="2016" name="Genome Announc.">
        <title>Complete Genome Sequence of Algoriphagus sp. Strain M8-2, Isolated from a Brackish Lake.</title>
        <authorList>
            <person name="Muraguchi Y."/>
            <person name="Kushimoto K."/>
            <person name="Ohtsubo Y."/>
            <person name="Suzuki T."/>
            <person name="Dohra H."/>
            <person name="Kimbara K."/>
            <person name="Shintani M."/>
        </authorList>
    </citation>
    <scope>NUCLEOTIDE SEQUENCE [LARGE SCALE GENOMIC DNA]</scope>
    <source>
        <strain evidence="1 2">M8-2</strain>
    </source>
</reference>
<keyword evidence="2" id="KW-1185">Reference proteome</keyword>
<name>A0A142EK72_9BACT</name>
<gene>
    <name evidence="1" type="ORF">AO498_03870</name>
</gene>
<dbReference type="Proteomes" id="UP000073816">
    <property type="component" value="Chromosome"/>
</dbReference>